<gene>
    <name evidence="2" type="ORF">AbraCBS73388_007239</name>
</gene>
<evidence type="ECO:0000313" key="3">
    <source>
        <dbReference type="Proteomes" id="UP001143548"/>
    </source>
</evidence>
<reference evidence="2" key="1">
    <citation type="submission" date="2022-07" db="EMBL/GenBank/DDBJ databases">
        <title>Taxonomy of Aspergillus series Nigri: significant species reduction supported by multi-species coalescent approaches.</title>
        <authorList>
            <person name="Bian C."/>
            <person name="Kusuya Y."/>
            <person name="Sklenar F."/>
            <person name="D'hooge E."/>
            <person name="Yaguchi T."/>
            <person name="Takahashi H."/>
            <person name="Hubka V."/>
        </authorList>
    </citation>
    <scope>NUCLEOTIDE SEQUENCE</scope>
    <source>
        <strain evidence="2">CBS 733.88</strain>
    </source>
</reference>
<dbReference type="EMBL" id="BROQ01000004">
    <property type="protein sequence ID" value="GKZ17187.1"/>
    <property type="molecule type" value="Genomic_DNA"/>
</dbReference>
<dbReference type="AlphaFoldDB" id="A0A9W5YJP1"/>
<dbReference type="Proteomes" id="UP001143548">
    <property type="component" value="Unassembled WGS sequence"/>
</dbReference>
<feature type="compositionally biased region" description="Basic and acidic residues" evidence="1">
    <location>
        <begin position="1"/>
        <end position="15"/>
    </location>
</feature>
<accession>A0A9W5YJP1</accession>
<sequence>MSGPDDPAHLHDQHPGMRKHQAGDPIDLPSERHQDAWASHELQCPEKRAQFTKALDSIFSVKEHRDTSHSDEHLDKCDFVYDVGASSLKNDFQCRMVLSFRMDVNIMSEVTHRRLNIALQPYYGNTIPALGCGDRKPLGTVDIEWAFCGRMKRYRTTFYVVADVEYDLLLGLPSMWQHELYRVDSEILKRLNAS</sequence>
<proteinExistence type="predicted"/>
<feature type="region of interest" description="Disordered" evidence="1">
    <location>
        <begin position="1"/>
        <end position="38"/>
    </location>
</feature>
<comment type="caution">
    <text evidence="2">The sequence shown here is derived from an EMBL/GenBank/DDBJ whole genome shotgun (WGS) entry which is preliminary data.</text>
</comment>
<protein>
    <submittedName>
        <fullName evidence="2">Uncharacterized protein</fullName>
    </submittedName>
</protein>
<name>A0A9W5YJP1_9EURO</name>
<organism evidence="2 3">
    <name type="scientific">Aspergillus brasiliensis</name>
    <dbReference type="NCBI Taxonomy" id="319629"/>
    <lineage>
        <taxon>Eukaryota</taxon>
        <taxon>Fungi</taxon>
        <taxon>Dikarya</taxon>
        <taxon>Ascomycota</taxon>
        <taxon>Pezizomycotina</taxon>
        <taxon>Eurotiomycetes</taxon>
        <taxon>Eurotiomycetidae</taxon>
        <taxon>Eurotiales</taxon>
        <taxon>Aspergillaceae</taxon>
        <taxon>Aspergillus</taxon>
        <taxon>Aspergillus subgen. Circumdati</taxon>
    </lineage>
</organism>
<evidence type="ECO:0000313" key="2">
    <source>
        <dbReference type="EMBL" id="GKZ17187.1"/>
    </source>
</evidence>
<evidence type="ECO:0000256" key="1">
    <source>
        <dbReference type="SAM" id="MobiDB-lite"/>
    </source>
</evidence>